<feature type="transmembrane region" description="Helical" evidence="1">
    <location>
        <begin position="12"/>
        <end position="32"/>
    </location>
</feature>
<feature type="transmembrane region" description="Helical" evidence="1">
    <location>
        <begin position="193"/>
        <end position="216"/>
    </location>
</feature>
<organism evidence="2 3">
    <name type="scientific">Enterocloster bolteae</name>
    <dbReference type="NCBI Taxonomy" id="208479"/>
    <lineage>
        <taxon>Bacteria</taxon>
        <taxon>Bacillati</taxon>
        <taxon>Bacillota</taxon>
        <taxon>Clostridia</taxon>
        <taxon>Lachnospirales</taxon>
        <taxon>Lachnospiraceae</taxon>
        <taxon>Enterocloster</taxon>
    </lineage>
</organism>
<keyword evidence="1" id="KW-0472">Membrane</keyword>
<evidence type="ECO:0000313" key="3">
    <source>
        <dbReference type="Proteomes" id="UP000284543"/>
    </source>
</evidence>
<proteinExistence type="predicted"/>
<dbReference type="Proteomes" id="UP000284543">
    <property type="component" value="Unassembled WGS sequence"/>
</dbReference>
<feature type="transmembrane region" description="Helical" evidence="1">
    <location>
        <begin position="333"/>
        <end position="354"/>
    </location>
</feature>
<comment type="caution">
    <text evidence="2">The sequence shown here is derived from an EMBL/GenBank/DDBJ whole genome shotgun (WGS) entry which is preliminary data.</text>
</comment>
<evidence type="ECO:0008006" key="4">
    <source>
        <dbReference type="Google" id="ProtNLM"/>
    </source>
</evidence>
<gene>
    <name evidence="2" type="ORF">DWW02_13390</name>
</gene>
<reference evidence="2 3" key="1">
    <citation type="submission" date="2018-08" db="EMBL/GenBank/DDBJ databases">
        <title>A genome reference for cultivated species of the human gut microbiota.</title>
        <authorList>
            <person name="Zou Y."/>
            <person name="Xue W."/>
            <person name="Luo G."/>
        </authorList>
    </citation>
    <scope>NUCLEOTIDE SEQUENCE [LARGE SCALE GENOMIC DNA]</scope>
    <source>
        <strain evidence="2 3">AF14-18</strain>
    </source>
</reference>
<name>A0A412Z5R3_9FIRM</name>
<feature type="transmembrane region" description="Helical" evidence="1">
    <location>
        <begin position="272"/>
        <end position="297"/>
    </location>
</feature>
<dbReference type="RefSeq" id="WP_118018731.1">
    <property type="nucleotide sequence ID" value="NZ_CATYQV010000084.1"/>
</dbReference>
<feature type="transmembrane region" description="Helical" evidence="1">
    <location>
        <begin position="309"/>
        <end position="327"/>
    </location>
</feature>
<dbReference type="PANTHER" id="PTHR37814">
    <property type="entry name" value="CONSERVED MEMBRANE PROTEIN"/>
    <property type="match status" value="1"/>
</dbReference>
<dbReference type="InterPro" id="IPR038728">
    <property type="entry name" value="YkvI-like"/>
</dbReference>
<sequence>MKGKGSRCSIRNVVTFAGAFIAWIIGSGFATGQEILQFFTSYGYYSYGVVLLNLLGFLFLGQVLLTTGYAHREEVNFNHFTFFCGKNVGRFYSWLIPVTLLMIMAVLISGAGATISEYYGINRYLGSMIMAVMVLCAYLTGFEKMVRIVSTIGPVIIAFTLMVGLATVIRGAANLSHIRQYETVLGASRSAPNWLISSVLYISLNFLSGSTYFTALGMTARSRKEAKWGAVWGALTMILAIAIMNTAILLHSKDAASLAVPTLYLARHISNVLGAVFSVVLVLGMFSSCSTMMWTVCSRFSFSAPGRNRMAAAAVTVFAFLLGMLPFSRLINVFYPFVGYMGLIYIGCVACKGLRPLKTYKKGNGDGKISET</sequence>
<evidence type="ECO:0000256" key="1">
    <source>
        <dbReference type="SAM" id="Phobius"/>
    </source>
</evidence>
<dbReference type="PANTHER" id="PTHR37814:SF1">
    <property type="entry name" value="MEMBRANE PROTEIN"/>
    <property type="match status" value="1"/>
</dbReference>
<dbReference type="EMBL" id="QRZM01000005">
    <property type="protein sequence ID" value="RGV75305.1"/>
    <property type="molecule type" value="Genomic_DNA"/>
</dbReference>
<feature type="transmembrane region" description="Helical" evidence="1">
    <location>
        <begin position="228"/>
        <end position="252"/>
    </location>
</feature>
<keyword evidence="1" id="KW-0812">Transmembrane</keyword>
<feature type="transmembrane region" description="Helical" evidence="1">
    <location>
        <begin position="91"/>
        <end position="115"/>
    </location>
</feature>
<protein>
    <recommendedName>
        <fullName evidence="4">Membrane protein YkvI</fullName>
    </recommendedName>
</protein>
<evidence type="ECO:0000313" key="2">
    <source>
        <dbReference type="EMBL" id="RGV75305.1"/>
    </source>
</evidence>
<feature type="transmembrane region" description="Helical" evidence="1">
    <location>
        <begin position="44"/>
        <end position="70"/>
    </location>
</feature>
<keyword evidence="1" id="KW-1133">Transmembrane helix</keyword>
<feature type="transmembrane region" description="Helical" evidence="1">
    <location>
        <begin position="121"/>
        <end position="140"/>
    </location>
</feature>
<accession>A0A412Z5R3</accession>
<feature type="transmembrane region" description="Helical" evidence="1">
    <location>
        <begin position="152"/>
        <end position="173"/>
    </location>
</feature>
<dbReference type="AlphaFoldDB" id="A0A412Z5R3"/>